<dbReference type="RefSeq" id="WP_089774542.1">
    <property type="nucleotide sequence ID" value="NZ_JAWDWS010000011.1"/>
</dbReference>
<keyword evidence="3" id="KW-0804">Transcription</keyword>
<dbReference type="GO" id="GO:0000976">
    <property type="term" value="F:transcription cis-regulatory region binding"/>
    <property type="evidence" value="ECO:0007669"/>
    <property type="project" value="TreeGrafter"/>
</dbReference>
<keyword evidence="6" id="KW-1185">Reference proteome</keyword>
<evidence type="ECO:0000256" key="2">
    <source>
        <dbReference type="ARBA" id="ARBA00023125"/>
    </source>
</evidence>
<protein>
    <submittedName>
        <fullName evidence="5">LacI family transcriptional regulator</fullName>
    </submittedName>
</protein>
<dbReference type="Pfam" id="PF13377">
    <property type="entry name" value="Peripla_BP_3"/>
    <property type="match status" value="1"/>
</dbReference>
<keyword evidence="2" id="KW-0238">DNA-binding</keyword>
<dbReference type="SUPFAM" id="SSF53822">
    <property type="entry name" value="Periplasmic binding protein-like I"/>
    <property type="match status" value="1"/>
</dbReference>
<accession>A0A2X2U340</accession>
<dbReference type="InterPro" id="IPR046335">
    <property type="entry name" value="LacI/GalR-like_sensor"/>
</dbReference>
<sequence>MVKYNYIPRFGLNALTNKDSKIISILVNTPDFVERTPYERPFYGNIIGELESMLRKRGYYIMLFSSKNIPEIMKMTMGWNVDGIISISMPAKYYKQIGKQTGKPIVSIDMNEYDPAKIAGCFNVTSRDYEGGRHMMGYLLDQGIEKVVYLTNTKSGADYCWYLGASELYRERLGENAALEIHMLGRTYDERAMVYDEMRRLIGRRSALFFSTDFNAVEAIGYLQRRQISIPEDISVAGFDDDIYARLCNPRLTSMSVDVSRKAELAVNMLMRLIDGEEVRESEPKIDAVIAERESVMKVEEGLDY</sequence>
<dbReference type="GO" id="GO:0003700">
    <property type="term" value="F:DNA-binding transcription factor activity"/>
    <property type="evidence" value="ECO:0007669"/>
    <property type="project" value="TreeGrafter"/>
</dbReference>
<dbReference type="AlphaFoldDB" id="A0A2X2U340"/>
<reference evidence="5 6" key="1">
    <citation type="submission" date="2018-06" db="EMBL/GenBank/DDBJ databases">
        <authorList>
            <consortium name="Pathogen Informatics"/>
            <person name="Doyle S."/>
        </authorList>
    </citation>
    <scope>NUCLEOTIDE SEQUENCE [LARGE SCALE GENOMIC DNA]</scope>
    <source>
        <strain evidence="5 6">NCTC11224</strain>
    </source>
</reference>
<keyword evidence="1" id="KW-0805">Transcription regulation</keyword>
<evidence type="ECO:0000256" key="1">
    <source>
        <dbReference type="ARBA" id="ARBA00023015"/>
    </source>
</evidence>
<evidence type="ECO:0000259" key="4">
    <source>
        <dbReference type="Pfam" id="PF13377"/>
    </source>
</evidence>
<proteinExistence type="predicted"/>
<dbReference type="PANTHER" id="PTHR30146">
    <property type="entry name" value="LACI-RELATED TRANSCRIPTIONAL REPRESSOR"/>
    <property type="match status" value="1"/>
</dbReference>
<dbReference type="CDD" id="cd06267">
    <property type="entry name" value="PBP1_LacI_sugar_binding-like"/>
    <property type="match status" value="1"/>
</dbReference>
<evidence type="ECO:0000256" key="3">
    <source>
        <dbReference type="ARBA" id="ARBA00023163"/>
    </source>
</evidence>
<evidence type="ECO:0000313" key="6">
    <source>
        <dbReference type="Proteomes" id="UP000251853"/>
    </source>
</evidence>
<feature type="domain" description="Transcriptional regulator LacI/GalR-like sensor" evidence="4">
    <location>
        <begin position="138"/>
        <end position="296"/>
    </location>
</feature>
<dbReference type="Gene3D" id="3.40.50.2300">
    <property type="match status" value="2"/>
</dbReference>
<dbReference type="PANTHER" id="PTHR30146:SF24">
    <property type="entry name" value="XYLOSE OPERON REGULATORY PROTEIN"/>
    <property type="match status" value="1"/>
</dbReference>
<organism evidence="5 6">
    <name type="scientific">Enterocloster clostridioformis</name>
    <dbReference type="NCBI Taxonomy" id="1531"/>
    <lineage>
        <taxon>Bacteria</taxon>
        <taxon>Bacillati</taxon>
        <taxon>Bacillota</taxon>
        <taxon>Clostridia</taxon>
        <taxon>Lachnospirales</taxon>
        <taxon>Lachnospiraceae</taxon>
        <taxon>Enterocloster</taxon>
    </lineage>
</organism>
<evidence type="ECO:0000313" key="5">
    <source>
        <dbReference type="EMBL" id="SQB10948.1"/>
    </source>
</evidence>
<dbReference type="Proteomes" id="UP000251853">
    <property type="component" value="Unassembled WGS sequence"/>
</dbReference>
<dbReference type="InterPro" id="IPR028082">
    <property type="entry name" value="Peripla_BP_I"/>
</dbReference>
<dbReference type="EMBL" id="UAVW01000009">
    <property type="protein sequence ID" value="SQB10948.1"/>
    <property type="molecule type" value="Genomic_DNA"/>
</dbReference>
<name>A0A2X2U340_9FIRM</name>
<gene>
    <name evidence="5" type="primary">gntR</name>
    <name evidence="5" type="ORF">NCTC11224_02294</name>
</gene>